<evidence type="ECO:0000256" key="1">
    <source>
        <dbReference type="SAM" id="SignalP"/>
    </source>
</evidence>
<reference evidence="2" key="1">
    <citation type="submission" date="2014-11" db="EMBL/GenBank/DDBJ databases">
        <authorList>
            <person name="Otto D Thomas"/>
            <person name="Naeem Raeece"/>
        </authorList>
    </citation>
    <scope>NUCLEOTIDE SEQUENCE</scope>
</reference>
<evidence type="ECO:0000313" key="2">
    <source>
        <dbReference type="EMBL" id="CEM53184.1"/>
    </source>
</evidence>
<dbReference type="AlphaFoldDB" id="A0A0G4I7U6"/>
<proteinExistence type="predicted"/>
<accession>A0A0G4I7U6</accession>
<dbReference type="SUPFAM" id="SSF51445">
    <property type="entry name" value="(Trans)glycosidases"/>
    <property type="match status" value="1"/>
</dbReference>
<feature type="chain" id="PRO_5005192315" evidence="1">
    <location>
        <begin position="22"/>
        <end position="89"/>
    </location>
</feature>
<keyword evidence="1" id="KW-0732">Signal</keyword>
<dbReference type="EMBL" id="CDMZ01005550">
    <property type="protein sequence ID" value="CEM53184.1"/>
    <property type="molecule type" value="Genomic_DNA"/>
</dbReference>
<organism evidence="2">
    <name type="scientific">Chromera velia CCMP2878</name>
    <dbReference type="NCBI Taxonomy" id="1169474"/>
    <lineage>
        <taxon>Eukaryota</taxon>
        <taxon>Sar</taxon>
        <taxon>Alveolata</taxon>
        <taxon>Colpodellida</taxon>
        <taxon>Chromeraceae</taxon>
        <taxon>Chromera</taxon>
    </lineage>
</organism>
<dbReference type="InterPro" id="IPR017853">
    <property type="entry name" value="GH"/>
</dbReference>
<sequence>MGVLFGLFIFLLSNAAVLVQSKSPSEWVSSRRTIYQVVTDRFALGDGQEDLCVDGHMSEECPNGRFCGGSFDGLADHLQYIQYMKFGAV</sequence>
<protein>
    <submittedName>
        <fullName evidence="2">Uncharacterized protein</fullName>
    </submittedName>
</protein>
<dbReference type="Gene3D" id="3.20.20.80">
    <property type="entry name" value="Glycosidases"/>
    <property type="match status" value="1"/>
</dbReference>
<gene>
    <name evidence="2" type="ORF">Cvel_1953</name>
</gene>
<name>A0A0G4I7U6_9ALVE</name>
<feature type="signal peptide" evidence="1">
    <location>
        <begin position="1"/>
        <end position="21"/>
    </location>
</feature>
<dbReference type="VEuPathDB" id="CryptoDB:Cvel_1953"/>